<evidence type="ECO:0000256" key="1">
    <source>
        <dbReference type="SAM" id="MobiDB-lite"/>
    </source>
</evidence>
<reference evidence="3 4" key="1">
    <citation type="submission" date="2019-07" db="EMBL/GenBank/DDBJ databases">
        <title>Whole genome shotgun sequence of Cellulomonas persica NBRC 101101.</title>
        <authorList>
            <person name="Hosoyama A."/>
            <person name="Uohara A."/>
            <person name="Ohji S."/>
            <person name="Ichikawa N."/>
        </authorList>
    </citation>
    <scope>NUCLEOTIDE SEQUENCE [LARGE SCALE GENOMIC DNA]</scope>
    <source>
        <strain evidence="3 4">NBRC 101101</strain>
    </source>
</reference>
<evidence type="ECO:0000313" key="4">
    <source>
        <dbReference type="Proteomes" id="UP000321386"/>
    </source>
</evidence>
<dbReference type="AlphaFoldDB" id="A0A510V008"/>
<keyword evidence="4" id="KW-1185">Reference proteome</keyword>
<protein>
    <recommendedName>
        <fullName evidence="5">Lipoprotein</fullName>
    </recommendedName>
</protein>
<proteinExistence type="predicted"/>
<name>A0A510V008_9CELL</name>
<comment type="caution">
    <text evidence="3">The sequence shown here is derived from an EMBL/GenBank/DDBJ whole genome shotgun (WGS) entry which is preliminary data.</text>
</comment>
<sequence>MIRYRAWGLMGVIAGVLVMAGCSQSEEQCALPTLALSSTSAAAGDNVTVKVENASTGCADQGDAAASPVRSVDVVLVADGRTFVLGSAPTDGDGTATLEAVVPASCTDPRRGRGGRPTVERPTTVEVPCRRRTS</sequence>
<feature type="region of interest" description="Disordered" evidence="1">
    <location>
        <begin position="105"/>
        <end position="134"/>
    </location>
</feature>
<feature type="chain" id="PRO_5038754274" description="Lipoprotein" evidence="2">
    <location>
        <begin position="21"/>
        <end position="134"/>
    </location>
</feature>
<evidence type="ECO:0000313" key="3">
    <source>
        <dbReference type="EMBL" id="GEK18405.1"/>
    </source>
</evidence>
<gene>
    <name evidence="3" type="ORF">CPE01_21380</name>
</gene>
<organism evidence="3 4">
    <name type="scientific">Cellulomonas persica</name>
    <dbReference type="NCBI Taxonomy" id="76861"/>
    <lineage>
        <taxon>Bacteria</taxon>
        <taxon>Bacillati</taxon>
        <taxon>Actinomycetota</taxon>
        <taxon>Actinomycetes</taxon>
        <taxon>Micrococcales</taxon>
        <taxon>Cellulomonadaceae</taxon>
        <taxon>Cellulomonas</taxon>
    </lineage>
</organism>
<feature type="signal peptide" evidence="2">
    <location>
        <begin position="1"/>
        <end position="20"/>
    </location>
</feature>
<dbReference type="Proteomes" id="UP000321386">
    <property type="component" value="Unassembled WGS sequence"/>
</dbReference>
<dbReference type="PROSITE" id="PS51257">
    <property type="entry name" value="PROKAR_LIPOPROTEIN"/>
    <property type="match status" value="1"/>
</dbReference>
<evidence type="ECO:0008006" key="5">
    <source>
        <dbReference type="Google" id="ProtNLM"/>
    </source>
</evidence>
<dbReference type="EMBL" id="BJUA01000009">
    <property type="protein sequence ID" value="GEK18405.1"/>
    <property type="molecule type" value="Genomic_DNA"/>
</dbReference>
<keyword evidence="2" id="KW-0732">Signal</keyword>
<accession>A0A510V008</accession>
<evidence type="ECO:0000256" key="2">
    <source>
        <dbReference type="SAM" id="SignalP"/>
    </source>
</evidence>